<feature type="transmembrane region" description="Helical" evidence="2">
    <location>
        <begin position="74"/>
        <end position="96"/>
    </location>
</feature>
<keyword evidence="5" id="KW-1185">Reference proteome</keyword>
<gene>
    <name evidence="4" type="ORF">GYA93_06265</name>
</gene>
<dbReference type="EMBL" id="JAADZU010000013">
    <property type="protein sequence ID" value="NDK89188.1"/>
    <property type="molecule type" value="Genomic_DNA"/>
</dbReference>
<dbReference type="InterPro" id="IPR000620">
    <property type="entry name" value="EamA_dom"/>
</dbReference>
<dbReference type="InterPro" id="IPR037185">
    <property type="entry name" value="EmrE-like"/>
</dbReference>
<evidence type="ECO:0000256" key="1">
    <source>
        <dbReference type="ARBA" id="ARBA00007362"/>
    </source>
</evidence>
<name>A0A7K3LLT6_9ACTN</name>
<feature type="transmembrane region" description="Helical" evidence="2">
    <location>
        <begin position="40"/>
        <end position="58"/>
    </location>
</feature>
<proteinExistence type="inferred from homology"/>
<dbReference type="InterPro" id="IPR052756">
    <property type="entry name" value="Alkyne_AA_exporter"/>
</dbReference>
<feature type="transmembrane region" description="Helical" evidence="2">
    <location>
        <begin position="275"/>
        <end position="295"/>
    </location>
</feature>
<protein>
    <submittedName>
        <fullName evidence="4">DMT family transporter</fullName>
    </submittedName>
</protein>
<dbReference type="Proteomes" id="UP000466307">
    <property type="component" value="Unassembled WGS sequence"/>
</dbReference>
<feature type="domain" description="EamA" evidence="3">
    <location>
        <begin position="11"/>
        <end position="147"/>
    </location>
</feature>
<comment type="similarity">
    <text evidence="1">Belongs to the EamA transporter family.</text>
</comment>
<evidence type="ECO:0000313" key="5">
    <source>
        <dbReference type="Proteomes" id="UP000466307"/>
    </source>
</evidence>
<feature type="transmembrane region" description="Helical" evidence="2">
    <location>
        <begin position="250"/>
        <end position="269"/>
    </location>
</feature>
<evidence type="ECO:0000259" key="3">
    <source>
        <dbReference type="Pfam" id="PF00892"/>
    </source>
</evidence>
<feature type="domain" description="EamA" evidence="3">
    <location>
        <begin position="158"/>
        <end position="291"/>
    </location>
</feature>
<dbReference type="SUPFAM" id="SSF103481">
    <property type="entry name" value="Multidrug resistance efflux transporter EmrE"/>
    <property type="match status" value="2"/>
</dbReference>
<keyword evidence="2" id="KW-1133">Transmembrane helix</keyword>
<feature type="transmembrane region" description="Helical" evidence="2">
    <location>
        <begin position="189"/>
        <end position="209"/>
    </location>
</feature>
<feature type="transmembrane region" description="Helical" evidence="2">
    <location>
        <begin position="221"/>
        <end position="243"/>
    </location>
</feature>
<dbReference type="AlphaFoldDB" id="A0A7K3LLT6"/>
<dbReference type="GO" id="GO:0016020">
    <property type="term" value="C:membrane"/>
    <property type="evidence" value="ECO:0007669"/>
    <property type="project" value="InterPro"/>
</dbReference>
<dbReference type="Gene3D" id="1.10.3730.20">
    <property type="match status" value="2"/>
</dbReference>
<dbReference type="PANTHER" id="PTHR12715">
    <property type="entry name" value="TRANSPORTER, DRUG/METABOLITE EXPORTER FAMILY"/>
    <property type="match status" value="1"/>
</dbReference>
<dbReference type="RefSeq" id="WP_059037437.1">
    <property type="nucleotide sequence ID" value="NZ_JAADZU010000013.1"/>
</dbReference>
<evidence type="ECO:0000256" key="2">
    <source>
        <dbReference type="SAM" id="Phobius"/>
    </source>
</evidence>
<dbReference type="Pfam" id="PF00892">
    <property type="entry name" value="EamA"/>
    <property type="match status" value="2"/>
</dbReference>
<reference evidence="4 5" key="1">
    <citation type="submission" date="2020-01" db="EMBL/GenBank/DDBJ databases">
        <title>Investigation of new actinobacteria for the biodesulphurisation of diesel fuel.</title>
        <authorList>
            <person name="Athi Narayanan S.M."/>
        </authorList>
    </citation>
    <scope>NUCLEOTIDE SEQUENCE [LARGE SCALE GENOMIC DNA]</scope>
    <source>
        <strain evidence="4 5">213E</strain>
    </source>
</reference>
<comment type="caution">
    <text evidence="4">The sequence shown here is derived from an EMBL/GenBank/DDBJ whole genome shotgun (WGS) entry which is preliminary data.</text>
</comment>
<organism evidence="4 5">
    <name type="scientific">Gordonia desulfuricans</name>
    <dbReference type="NCBI Taxonomy" id="89051"/>
    <lineage>
        <taxon>Bacteria</taxon>
        <taxon>Bacillati</taxon>
        <taxon>Actinomycetota</taxon>
        <taxon>Actinomycetes</taxon>
        <taxon>Mycobacteriales</taxon>
        <taxon>Gordoniaceae</taxon>
        <taxon>Gordonia</taxon>
    </lineage>
</organism>
<accession>A0A7K3LLT6</accession>
<keyword evidence="2" id="KW-0472">Membrane</keyword>
<feature type="transmembrane region" description="Helical" evidence="2">
    <location>
        <begin position="102"/>
        <end position="125"/>
    </location>
</feature>
<evidence type="ECO:0000313" key="4">
    <source>
        <dbReference type="EMBL" id="NDK89188.1"/>
    </source>
</evidence>
<feature type="transmembrane region" description="Helical" evidence="2">
    <location>
        <begin position="157"/>
        <end position="177"/>
    </location>
</feature>
<keyword evidence="2" id="KW-0812">Transmembrane</keyword>
<sequence>MTRQPVNLSTLAATVTVVLWALSFIAIRSAGHAFTPGVMALGRLAVAVVALVAIVITLRRKRLRSAFIPPRGRALALVVAYGVAWFGAYTVVLNWAEQHIDAGTAALLVNFAPILVAVFAGFFLGEGFSPPLVIGIAIGFVGVVLITFGGGSAHADWLGVGLGLLAALLYAAGVLLQKVALGAVDAVSATFWGALAGLVVTLPFLPAAITEVGQASAADLGWVVFLGVGPTAVAFTTWAYALARTDAGTMAATTLVVPALVIILSWLLLDEVPTGLRIAGGALSLAGVALTRGLIPVPRRRSGVPRPVARGARVESELKEHEIEP</sequence>
<dbReference type="PANTHER" id="PTHR12715:SF4">
    <property type="entry name" value="EAMA DOMAIN-CONTAINING PROTEIN"/>
    <property type="match status" value="1"/>
</dbReference>
<feature type="transmembrane region" description="Helical" evidence="2">
    <location>
        <begin position="132"/>
        <end position="151"/>
    </location>
</feature>